<proteinExistence type="predicted"/>
<dbReference type="KEGG" id="ccro:CMC5_010810"/>
<dbReference type="RefSeq" id="WP_050429398.1">
    <property type="nucleotide sequence ID" value="NZ_CP012159.1"/>
</dbReference>
<dbReference type="SUPFAM" id="SSF51206">
    <property type="entry name" value="cAMP-binding domain-like"/>
    <property type="match status" value="1"/>
</dbReference>
<dbReference type="EMBL" id="CP012159">
    <property type="protein sequence ID" value="AKT36960.1"/>
    <property type="molecule type" value="Genomic_DNA"/>
</dbReference>
<dbReference type="InterPro" id="IPR018490">
    <property type="entry name" value="cNMP-bd_dom_sf"/>
</dbReference>
<evidence type="ECO:0000313" key="3">
    <source>
        <dbReference type="Proteomes" id="UP000067626"/>
    </source>
</evidence>
<dbReference type="GO" id="GO:0003700">
    <property type="term" value="F:DNA-binding transcription factor activity"/>
    <property type="evidence" value="ECO:0007669"/>
    <property type="project" value="TreeGrafter"/>
</dbReference>
<dbReference type="InterPro" id="IPR018488">
    <property type="entry name" value="cNMP-bd_CS"/>
</dbReference>
<dbReference type="InterPro" id="IPR050397">
    <property type="entry name" value="Env_Response_Regulators"/>
</dbReference>
<dbReference type="Gene3D" id="2.60.120.10">
    <property type="entry name" value="Jelly Rolls"/>
    <property type="match status" value="1"/>
</dbReference>
<organism evidence="2 3">
    <name type="scientific">Chondromyces crocatus</name>
    <dbReference type="NCBI Taxonomy" id="52"/>
    <lineage>
        <taxon>Bacteria</taxon>
        <taxon>Pseudomonadati</taxon>
        <taxon>Myxococcota</taxon>
        <taxon>Polyangia</taxon>
        <taxon>Polyangiales</taxon>
        <taxon>Polyangiaceae</taxon>
        <taxon>Chondromyces</taxon>
    </lineage>
</organism>
<protein>
    <submittedName>
        <fullName evidence="2">cAMP-binding protein</fullName>
    </submittedName>
</protein>
<dbReference type="SMART" id="SM00100">
    <property type="entry name" value="cNMP"/>
    <property type="match status" value="1"/>
</dbReference>
<sequence length="731" mass="81875">MTPKEFQKQLKALLLSPVDGMDWEDKLARVRQYLRTIEARANPQEESAELLPAVEIIPFEAGKRPLDEALYPGHGCSERSGLLSTAPDAVLQGEDEVWILFRLRDLYAYVAPFQRSFEVTLSAWYLPPPGVDAAPVPVPGLVGVPIAPQVVARDAYPLPALEPSDFAEFHRTLFVASLRPREQLVPAVLPEALRERTPDGADPFTFAHRFQQALRLEITLSEGGERLSSATTEVEIFDTGRFGSLYARLLDELVKADLVAQQEQLRVDDLHVGYHPWFPVLTIGADKANLYLRAIRQDLEMQRRNLPDPRWLLRVGLYLELLTCLGIMEAVRDEYPDLLTPAERAVFEKSPAFAPIRERLRVDDWRKVWELREIAPHRAGSFSSVSVILSNLLRKQRATLGFLHTHHEDLKAALELAGPNLVDAQETWHRVFRDAERAVLRNAEIAFPELRQLDARLREFALWHQRGDMRVLGLTVLPEALTSLFGDQDGIYPSACRQYRRSMNEVAGWAASHGLMDFTGEECIPPNASLLEAQMHQHPKLLDALQRRDGYGRDLEVSAPRAGTSPGSLDEVIGVLRGAKVFGPLMDRELRRLAQRARRAVYGPLDRVVVQGNSDASMFVVASGSVEVLVRLGDGRDAPLATLEAGAIFGEIALLTGEERSATVRAVEEVVLYEITKEALQPIIEARPQLVVELARLMALRQADLREVAGRVHEEEQTRSLAARIRGFFLG</sequence>
<dbReference type="PANTHER" id="PTHR24567:SF74">
    <property type="entry name" value="HTH-TYPE TRANSCRIPTIONAL REGULATOR ARCR"/>
    <property type="match status" value="1"/>
</dbReference>
<dbReference type="STRING" id="52.CMC5_010810"/>
<accession>A0A0K1E7W8</accession>
<name>A0A0K1E7W8_CHOCO</name>
<dbReference type="GO" id="GO:0005829">
    <property type="term" value="C:cytosol"/>
    <property type="evidence" value="ECO:0007669"/>
    <property type="project" value="TreeGrafter"/>
</dbReference>
<feature type="domain" description="Cyclic nucleotide-binding" evidence="1">
    <location>
        <begin position="581"/>
        <end position="684"/>
    </location>
</feature>
<dbReference type="PROSITE" id="PS00889">
    <property type="entry name" value="CNMP_BINDING_2"/>
    <property type="match status" value="1"/>
</dbReference>
<dbReference type="Proteomes" id="UP000067626">
    <property type="component" value="Chromosome"/>
</dbReference>
<dbReference type="PANTHER" id="PTHR24567">
    <property type="entry name" value="CRP FAMILY TRANSCRIPTIONAL REGULATORY PROTEIN"/>
    <property type="match status" value="1"/>
</dbReference>
<dbReference type="InterPro" id="IPR014710">
    <property type="entry name" value="RmlC-like_jellyroll"/>
</dbReference>
<dbReference type="InterPro" id="IPR000595">
    <property type="entry name" value="cNMP-bd_dom"/>
</dbReference>
<evidence type="ECO:0000313" key="2">
    <source>
        <dbReference type="EMBL" id="AKT36960.1"/>
    </source>
</evidence>
<dbReference type="AlphaFoldDB" id="A0A0K1E7W8"/>
<dbReference type="CDD" id="cd00038">
    <property type="entry name" value="CAP_ED"/>
    <property type="match status" value="1"/>
</dbReference>
<dbReference type="Pfam" id="PF00027">
    <property type="entry name" value="cNMP_binding"/>
    <property type="match status" value="1"/>
</dbReference>
<gene>
    <name evidence="2" type="ORF">CMC5_010810</name>
</gene>
<reference evidence="2 3" key="1">
    <citation type="submission" date="2015-07" db="EMBL/GenBank/DDBJ databases">
        <title>Genome analysis of myxobacterium Chondromyces crocatus Cm c5 reveals a high potential for natural compound synthesis and the genetic basis for the loss of fruiting body formation.</title>
        <authorList>
            <person name="Zaburannyi N."/>
            <person name="Bunk B."/>
            <person name="Maier J."/>
            <person name="Overmann J."/>
            <person name="Mueller R."/>
        </authorList>
    </citation>
    <scope>NUCLEOTIDE SEQUENCE [LARGE SCALE GENOMIC DNA]</scope>
    <source>
        <strain evidence="2 3">Cm c5</strain>
    </source>
</reference>
<keyword evidence="3" id="KW-1185">Reference proteome</keyword>
<dbReference type="PROSITE" id="PS50042">
    <property type="entry name" value="CNMP_BINDING_3"/>
    <property type="match status" value="1"/>
</dbReference>
<evidence type="ECO:0000259" key="1">
    <source>
        <dbReference type="PROSITE" id="PS50042"/>
    </source>
</evidence>